<accession>A0A0H3BI75</accession>
<feature type="domain" description="Thioredoxin" evidence="5">
    <location>
        <begin position="59"/>
        <end position="199"/>
    </location>
</feature>
<dbReference type="GO" id="GO:0016491">
    <property type="term" value="F:oxidoreductase activity"/>
    <property type="evidence" value="ECO:0007669"/>
    <property type="project" value="InterPro"/>
</dbReference>
<proteinExistence type="predicted"/>
<feature type="chain" id="PRO_5002605266" evidence="4">
    <location>
        <begin position="34"/>
        <end position="200"/>
    </location>
</feature>
<dbReference type="Pfam" id="PF08534">
    <property type="entry name" value="Redoxin"/>
    <property type="match status" value="1"/>
</dbReference>
<dbReference type="InterPro" id="IPR017937">
    <property type="entry name" value="Thioredoxin_CS"/>
</dbReference>
<dbReference type="InterPro" id="IPR036249">
    <property type="entry name" value="Thioredoxin-like_sf"/>
</dbReference>
<reference evidence="6 7" key="1">
    <citation type="journal article" date="2008" name="BMC Microbiol.">
        <title>Complete genome sequence of Treponema pallidum ssp. pallidum strain SS14 determined with oligonucleotide arrays.</title>
        <authorList>
            <person name="Matejkova P."/>
            <person name="Strouhal M."/>
            <person name="Smajs D."/>
            <person name="Norris S.J."/>
            <person name="Palzkill T."/>
            <person name="Petrosino J.F."/>
            <person name="Sodergren E."/>
            <person name="Norton J.E."/>
            <person name="Singh J."/>
            <person name="Richmond T.A."/>
            <person name="Molla M.N."/>
            <person name="Albert T.J."/>
            <person name="Weinstock G.M."/>
        </authorList>
    </citation>
    <scope>NUCLEOTIDE SEQUENCE [LARGE SCALE GENOMIC DNA]</scope>
    <source>
        <strain evidence="6 7">SS14</strain>
    </source>
</reference>
<evidence type="ECO:0000256" key="2">
    <source>
        <dbReference type="ARBA" id="ARBA00022748"/>
    </source>
</evidence>
<evidence type="ECO:0000313" key="7">
    <source>
        <dbReference type="Proteomes" id="UP000001202"/>
    </source>
</evidence>
<dbReference type="PROSITE" id="PS51352">
    <property type="entry name" value="THIOREDOXIN_2"/>
    <property type="match status" value="1"/>
</dbReference>
<dbReference type="GO" id="GO:0030313">
    <property type="term" value="C:cell envelope"/>
    <property type="evidence" value="ECO:0007669"/>
    <property type="project" value="UniProtKB-SubCell"/>
</dbReference>
<dbReference type="PANTHER" id="PTHR42852">
    <property type="entry name" value="THIOL:DISULFIDE INTERCHANGE PROTEIN DSBE"/>
    <property type="match status" value="1"/>
</dbReference>
<dbReference type="PANTHER" id="PTHR42852:SF13">
    <property type="entry name" value="PROTEIN DIPZ"/>
    <property type="match status" value="1"/>
</dbReference>
<sequence>MSCSRTTGALRAVPLVFRSVLVLAVWGVSCVQAADVAHNADVPSRSLKALERFRFFVYPKPLDLSSDFHAKALKGEALVPSLFKGKVTLLNFWATWCPPCRAEMPSMDRMQALMRGNDFQIVAVNVGDSRKQVESFIARGKHTFPIYLDEEGSLGSVFASRGLPTTYVVDKAGRIVAVVVGSVEYDQPELVALFKELARD</sequence>
<feature type="signal peptide" evidence="4">
    <location>
        <begin position="1"/>
        <end position="33"/>
    </location>
</feature>
<name>A0A0H3BI75_TREPS</name>
<evidence type="ECO:0000259" key="5">
    <source>
        <dbReference type="PROSITE" id="PS51352"/>
    </source>
</evidence>
<comment type="subcellular location">
    <subcellularLocation>
        <location evidence="1">Cell envelope</location>
    </subcellularLocation>
</comment>
<dbReference type="RefSeq" id="WP_010881549.1">
    <property type="nucleotide sequence ID" value="NC_010741.1"/>
</dbReference>
<keyword evidence="3" id="KW-0676">Redox-active center</keyword>
<dbReference type="GeneID" id="93875894"/>
<dbReference type="Proteomes" id="UP000001202">
    <property type="component" value="Chromosome"/>
</dbReference>
<dbReference type="PATRIC" id="fig|455434.6.peg.101"/>
<keyword evidence="4" id="KW-0732">Signal</keyword>
<organism evidence="6 7">
    <name type="scientific">Treponema pallidum subsp. pallidum (strain SS14)</name>
    <dbReference type="NCBI Taxonomy" id="455434"/>
    <lineage>
        <taxon>Bacteria</taxon>
        <taxon>Pseudomonadati</taxon>
        <taxon>Spirochaetota</taxon>
        <taxon>Spirochaetia</taxon>
        <taxon>Spirochaetales</taxon>
        <taxon>Treponemataceae</taxon>
        <taxon>Treponema</taxon>
    </lineage>
</organism>
<dbReference type="InterPro" id="IPR013740">
    <property type="entry name" value="Redoxin"/>
</dbReference>
<dbReference type="InterPro" id="IPR050553">
    <property type="entry name" value="Thioredoxin_ResA/DsbE_sf"/>
</dbReference>
<dbReference type="InterPro" id="IPR013766">
    <property type="entry name" value="Thioredoxin_domain"/>
</dbReference>
<dbReference type="GO" id="GO:0017004">
    <property type="term" value="P:cytochrome complex assembly"/>
    <property type="evidence" value="ECO:0007669"/>
    <property type="project" value="UniProtKB-KW"/>
</dbReference>
<evidence type="ECO:0000313" key="6">
    <source>
        <dbReference type="EMBL" id="ACD70527.1"/>
    </source>
</evidence>
<dbReference type="Gene3D" id="3.40.30.10">
    <property type="entry name" value="Glutaredoxin"/>
    <property type="match status" value="1"/>
</dbReference>
<evidence type="ECO:0000256" key="1">
    <source>
        <dbReference type="ARBA" id="ARBA00004196"/>
    </source>
</evidence>
<dbReference type="CDD" id="cd02966">
    <property type="entry name" value="TlpA_like_family"/>
    <property type="match status" value="1"/>
</dbReference>
<dbReference type="PROSITE" id="PS00194">
    <property type="entry name" value="THIOREDOXIN_1"/>
    <property type="match status" value="1"/>
</dbReference>
<keyword evidence="2" id="KW-0201">Cytochrome c-type biogenesis</keyword>
<dbReference type="KEGG" id="tpp:TPASS_0100"/>
<evidence type="ECO:0000256" key="3">
    <source>
        <dbReference type="ARBA" id="ARBA00023284"/>
    </source>
</evidence>
<dbReference type="PROSITE" id="PS51257">
    <property type="entry name" value="PROKAR_LIPOPROTEIN"/>
    <property type="match status" value="1"/>
</dbReference>
<dbReference type="EMBL" id="CP000805">
    <property type="protein sequence ID" value="ACD70527.1"/>
    <property type="molecule type" value="Genomic_DNA"/>
</dbReference>
<dbReference type="AlphaFoldDB" id="A0A0H3BI75"/>
<evidence type="ECO:0000256" key="4">
    <source>
        <dbReference type="SAM" id="SignalP"/>
    </source>
</evidence>
<gene>
    <name evidence="6" type="ordered locus">TPASS_0100</name>
</gene>
<protein>
    <submittedName>
        <fullName evidence="6">Possible thioredoxin</fullName>
    </submittedName>
</protein>
<dbReference type="SUPFAM" id="SSF52833">
    <property type="entry name" value="Thioredoxin-like"/>
    <property type="match status" value="1"/>
</dbReference>